<name>A0AAV2A8G4_9ARAC</name>
<reference evidence="1 2" key="1">
    <citation type="submission" date="2024-04" db="EMBL/GenBank/DDBJ databases">
        <authorList>
            <person name="Rising A."/>
            <person name="Reimegard J."/>
            <person name="Sonavane S."/>
            <person name="Akerstrom W."/>
            <person name="Nylinder S."/>
            <person name="Hedman E."/>
            <person name="Kallberg Y."/>
        </authorList>
    </citation>
    <scope>NUCLEOTIDE SEQUENCE [LARGE SCALE GENOMIC DNA]</scope>
</reference>
<feature type="non-terminal residue" evidence="1">
    <location>
        <position position="172"/>
    </location>
</feature>
<accession>A0AAV2A8G4</accession>
<comment type="caution">
    <text evidence="1">The sequence shown here is derived from an EMBL/GenBank/DDBJ whole genome shotgun (WGS) entry which is preliminary data.</text>
</comment>
<protein>
    <submittedName>
        <fullName evidence="1">Uncharacterized protein</fullName>
    </submittedName>
</protein>
<dbReference type="AlphaFoldDB" id="A0AAV2A8G4"/>
<evidence type="ECO:0000313" key="2">
    <source>
        <dbReference type="Proteomes" id="UP001497382"/>
    </source>
</evidence>
<organism evidence="1 2">
    <name type="scientific">Larinioides sclopetarius</name>
    <dbReference type="NCBI Taxonomy" id="280406"/>
    <lineage>
        <taxon>Eukaryota</taxon>
        <taxon>Metazoa</taxon>
        <taxon>Ecdysozoa</taxon>
        <taxon>Arthropoda</taxon>
        <taxon>Chelicerata</taxon>
        <taxon>Arachnida</taxon>
        <taxon>Araneae</taxon>
        <taxon>Araneomorphae</taxon>
        <taxon>Entelegynae</taxon>
        <taxon>Araneoidea</taxon>
        <taxon>Araneidae</taxon>
        <taxon>Larinioides</taxon>
    </lineage>
</organism>
<dbReference type="Proteomes" id="UP001497382">
    <property type="component" value="Unassembled WGS sequence"/>
</dbReference>
<gene>
    <name evidence="1" type="ORF">LARSCL_LOCUS10637</name>
</gene>
<keyword evidence="2" id="KW-1185">Reference proteome</keyword>
<dbReference type="EMBL" id="CAXIEN010000126">
    <property type="protein sequence ID" value="CAL1279861.1"/>
    <property type="molecule type" value="Genomic_DNA"/>
</dbReference>
<proteinExistence type="predicted"/>
<sequence length="172" mass="19942">MAESETSGAMEQYTDNLKKLNRCRAGYKSKITRIQKFLVEKAETSDDVELRSRLGGMEEMALNIENLKLEYYALLKDDDLDEHQLQFDAIEEQLEDIRVPLPPPLKCGDYLFMGRRTFLQKEQHQPSLEELKEKISTEWHSIPLDELVDKLGTNLEKGLTFCHVEHVLSRDG</sequence>
<evidence type="ECO:0000313" key="1">
    <source>
        <dbReference type="EMBL" id="CAL1279861.1"/>
    </source>
</evidence>